<feature type="domain" description="HTH tetR-type" evidence="4">
    <location>
        <begin position="13"/>
        <end position="73"/>
    </location>
</feature>
<evidence type="ECO:0000313" key="6">
    <source>
        <dbReference type="Proteomes" id="UP000247150"/>
    </source>
</evidence>
<evidence type="ECO:0000259" key="4">
    <source>
        <dbReference type="PROSITE" id="PS50977"/>
    </source>
</evidence>
<dbReference type="Gene3D" id="1.10.357.10">
    <property type="entry name" value="Tetracycline Repressor, domain 2"/>
    <property type="match status" value="1"/>
</dbReference>
<protein>
    <submittedName>
        <fullName evidence="5">TetR family transcriptional regulator</fullName>
    </submittedName>
</protein>
<dbReference type="InterPro" id="IPR050624">
    <property type="entry name" value="HTH-type_Tx_Regulator"/>
</dbReference>
<dbReference type="InterPro" id="IPR009057">
    <property type="entry name" value="Homeodomain-like_sf"/>
</dbReference>
<dbReference type="OrthoDB" id="9810250at2"/>
<feature type="DNA-binding region" description="H-T-H motif" evidence="3">
    <location>
        <begin position="36"/>
        <end position="55"/>
    </location>
</feature>
<evidence type="ECO:0000256" key="1">
    <source>
        <dbReference type="ARBA" id="ARBA00022491"/>
    </source>
</evidence>
<evidence type="ECO:0000256" key="2">
    <source>
        <dbReference type="ARBA" id="ARBA00023125"/>
    </source>
</evidence>
<dbReference type="SUPFAM" id="SSF46689">
    <property type="entry name" value="Homeodomain-like"/>
    <property type="match status" value="1"/>
</dbReference>
<keyword evidence="2 3" id="KW-0238">DNA-binding</keyword>
<dbReference type="PROSITE" id="PS50977">
    <property type="entry name" value="HTH_TETR_2"/>
    <property type="match status" value="1"/>
</dbReference>
<dbReference type="Pfam" id="PF14278">
    <property type="entry name" value="TetR_C_8"/>
    <property type="match status" value="1"/>
</dbReference>
<sequence length="202" mass="23761">MNSEQNTTSQRQNRTKEHLKQALIDLIKEKGYHSVTVKNIVDYASYNRSTFYIHYADKIELAEDLRVSMLQGLQASVGKPYIPGHKVYTAKLNAPSFNIVSYIYKNRNFFELINYDDTLPGLHTQFPQTILKIYKEQFIFETINNIPVNMDYFKRYTAYGFYGLLQNWIQHGFKVSQEEFIQEVIDLTKTHIYSLKYIGSNK</sequence>
<dbReference type="EMBL" id="QGTW01000009">
    <property type="protein sequence ID" value="PWW26933.1"/>
    <property type="molecule type" value="Genomic_DNA"/>
</dbReference>
<evidence type="ECO:0000256" key="3">
    <source>
        <dbReference type="PROSITE-ProRule" id="PRU00335"/>
    </source>
</evidence>
<dbReference type="Pfam" id="PF00440">
    <property type="entry name" value="TetR_N"/>
    <property type="match status" value="1"/>
</dbReference>
<organism evidence="5 6">
    <name type="scientific">Cytobacillus oceanisediminis</name>
    <dbReference type="NCBI Taxonomy" id="665099"/>
    <lineage>
        <taxon>Bacteria</taxon>
        <taxon>Bacillati</taxon>
        <taxon>Bacillota</taxon>
        <taxon>Bacilli</taxon>
        <taxon>Bacillales</taxon>
        <taxon>Bacillaceae</taxon>
        <taxon>Cytobacillus</taxon>
    </lineage>
</organism>
<comment type="caution">
    <text evidence="5">The sequence shown here is derived from an EMBL/GenBank/DDBJ whole genome shotgun (WGS) entry which is preliminary data.</text>
</comment>
<dbReference type="PANTHER" id="PTHR43479">
    <property type="entry name" value="ACREF/ENVCD OPERON REPRESSOR-RELATED"/>
    <property type="match status" value="1"/>
</dbReference>
<dbReference type="InterPro" id="IPR001647">
    <property type="entry name" value="HTH_TetR"/>
</dbReference>
<evidence type="ECO:0000313" key="5">
    <source>
        <dbReference type="EMBL" id="PWW26933.1"/>
    </source>
</evidence>
<reference evidence="5 6" key="1">
    <citation type="submission" date="2018-05" db="EMBL/GenBank/DDBJ databases">
        <title>Freshwater and sediment microbial communities from various areas in North America, analyzing microbe dynamics in response to fracking.</title>
        <authorList>
            <person name="Lamendella R."/>
        </authorList>
    </citation>
    <scope>NUCLEOTIDE SEQUENCE [LARGE SCALE GENOMIC DNA]</scope>
    <source>
        <strain evidence="5 6">15_TX</strain>
    </source>
</reference>
<keyword evidence="1" id="KW-0678">Repressor</keyword>
<accession>A0A2V2ZRI2</accession>
<dbReference type="RefSeq" id="WP_110065891.1">
    <property type="nucleotide sequence ID" value="NZ_QGTW01000009.1"/>
</dbReference>
<proteinExistence type="predicted"/>
<dbReference type="InterPro" id="IPR039532">
    <property type="entry name" value="TetR_C_Firmicutes"/>
</dbReference>
<dbReference type="Proteomes" id="UP000247150">
    <property type="component" value="Unassembled WGS sequence"/>
</dbReference>
<dbReference type="GO" id="GO:0003677">
    <property type="term" value="F:DNA binding"/>
    <property type="evidence" value="ECO:0007669"/>
    <property type="project" value="UniProtKB-UniRule"/>
</dbReference>
<name>A0A2V2ZRI2_9BACI</name>
<dbReference type="AlphaFoldDB" id="A0A2V2ZRI2"/>
<gene>
    <name evidence="5" type="ORF">DFO73_10999</name>
</gene>
<dbReference type="PANTHER" id="PTHR43479:SF7">
    <property type="entry name" value="TETR-FAMILY TRANSCRIPTIONAL REGULATOR"/>
    <property type="match status" value="1"/>
</dbReference>